<keyword evidence="2" id="KW-1185">Reference proteome</keyword>
<dbReference type="VEuPathDB" id="FungiDB:HpaG804083"/>
<proteinExistence type="predicted"/>
<evidence type="ECO:0000313" key="2">
    <source>
        <dbReference type="Proteomes" id="UP000011713"/>
    </source>
</evidence>
<reference evidence="1" key="2">
    <citation type="submission" date="2015-06" db="UniProtKB">
        <authorList>
            <consortium name="EnsemblProtists"/>
        </authorList>
    </citation>
    <scope>IDENTIFICATION</scope>
    <source>
        <strain evidence="1">Emoy2</strain>
    </source>
</reference>
<dbReference type="InParanoid" id="M4BCR7"/>
<accession>M4BCR7</accession>
<dbReference type="HOGENOM" id="CLU_3018381_0_0_1"/>
<sequence length="56" mass="6435">MKCFCLWLWGEASASRHHCVRKMSQCALARCLYQVSMCFILTADRKGLQAQVLLDL</sequence>
<dbReference type="Proteomes" id="UP000011713">
    <property type="component" value="Unassembled WGS sequence"/>
</dbReference>
<reference evidence="2" key="1">
    <citation type="journal article" date="2010" name="Science">
        <title>Signatures of adaptation to obligate biotrophy in the Hyaloperonospora arabidopsidis genome.</title>
        <authorList>
            <person name="Baxter L."/>
            <person name="Tripathy S."/>
            <person name="Ishaque N."/>
            <person name="Boot N."/>
            <person name="Cabral A."/>
            <person name="Kemen E."/>
            <person name="Thines M."/>
            <person name="Ah-Fong A."/>
            <person name="Anderson R."/>
            <person name="Badejoko W."/>
            <person name="Bittner-Eddy P."/>
            <person name="Boore J.L."/>
            <person name="Chibucos M.C."/>
            <person name="Coates M."/>
            <person name="Dehal P."/>
            <person name="Delehaunty K."/>
            <person name="Dong S."/>
            <person name="Downton P."/>
            <person name="Dumas B."/>
            <person name="Fabro G."/>
            <person name="Fronick C."/>
            <person name="Fuerstenberg S.I."/>
            <person name="Fulton L."/>
            <person name="Gaulin E."/>
            <person name="Govers F."/>
            <person name="Hughes L."/>
            <person name="Humphray S."/>
            <person name="Jiang R.H."/>
            <person name="Judelson H."/>
            <person name="Kamoun S."/>
            <person name="Kyung K."/>
            <person name="Meijer H."/>
            <person name="Minx P."/>
            <person name="Morris P."/>
            <person name="Nelson J."/>
            <person name="Phuntumart V."/>
            <person name="Qutob D."/>
            <person name="Rehmany A."/>
            <person name="Rougon-Cardoso A."/>
            <person name="Ryden P."/>
            <person name="Torto-Alalibo T."/>
            <person name="Studholme D."/>
            <person name="Wang Y."/>
            <person name="Win J."/>
            <person name="Wood J."/>
            <person name="Clifton S.W."/>
            <person name="Rogers J."/>
            <person name="Van den Ackerveken G."/>
            <person name="Jones J.D."/>
            <person name="McDowell J.M."/>
            <person name="Beynon J."/>
            <person name="Tyler B.M."/>
        </authorList>
    </citation>
    <scope>NUCLEOTIDE SEQUENCE [LARGE SCALE GENOMIC DNA]</scope>
    <source>
        <strain evidence="2">Emoy2</strain>
    </source>
</reference>
<evidence type="ECO:0000313" key="1">
    <source>
        <dbReference type="EnsemblProtists" id="HpaP804083"/>
    </source>
</evidence>
<dbReference type="EnsemblProtists" id="HpaT804083">
    <property type="protein sequence ID" value="HpaP804083"/>
    <property type="gene ID" value="HpaG804083"/>
</dbReference>
<protein>
    <submittedName>
        <fullName evidence="1">Uncharacterized protein</fullName>
    </submittedName>
</protein>
<dbReference type="AlphaFoldDB" id="M4BCR7"/>
<dbReference type="EMBL" id="JH598136">
    <property type="status" value="NOT_ANNOTATED_CDS"/>
    <property type="molecule type" value="Genomic_DNA"/>
</dbReference>
<name>M4BCR7_HYAAE</name>
<organism evidence="1 2">
    <name type="scientific">Hyaloperonospora arabidopsidis (strain Emoy2)</name>
    <name type="common">Downy mildew agent</name>
    <name type="synonym">Peronospora arabidopsidis</name>
    <dbReference type="NCBI Taxonomy" id="559515"/>
    <lineage>
        <taxon>Eukaryota</taxon>
        <taxon>Sar</taxon>
        <taxon>Stramenopiles</taxon>
        <taxon>Oomycota</taxon>
        <taxon>Peronosporomycetes</taxon>
        <taxon>Peronosporales</taxon>
        <taxon>Peronosporaceae</taxon>
        <taxon>Hyaloperonospora</taxon>
    </lineage>
</organism>